<dbReference type="EMBL" id="PKSG01000082">
    <property type="protein sequence ID" value="POR38970.1"/>
    <property type="molecule type" value="Genomic_DNA"/>
</dbReference>
<organism evidence="2 3">
    <name type="scientific">Tolypocladium paradoxum</name>
    <dbReference type="NCBI Taxonomy" id="94208"/>
    <lineage>
        <taxon>Eukaryota</taxon>
        <taxon>Fungi</taxon>
        <taxon>Dikarya</taxon>
        <taxon>Ascomycota</taxon>
        <taxon>Pezizomycotina</taxon>
        <taxon>Sordariomycetes</taxon>
        <taxon>Hypocreomycetidae</taxon>
        <taxon>Hypocreales</taxon>
        <taxon>Ophiocordycipitaceae</taxon>
        <taxon>Tolypocladium</taxon>
    </lineage>
</organism>
<feature type="region of interest" description="Disordered" evidence="1">
    <location>
        <begin position="1"/>
        <end position="42"/>
    </location>
</feature>
<evidence type="ECO:0000256" key="1">
    <source>
        <dbReference type="SAM" id="MobiDB-lite"/>
    </source>
</evidence>
<feature type="compositionally biased region" description="Basic residues" evidence="1">
    <location>
        <begin position="185"/>
        <end position="198"/>
    </location>
</feature>
<keyword evidence="3" id="KW-1185">Reference proteome</keyword>
<feature type="compositionally biased region" description="Basic and acidic residues" evidence="1">
    <location>
        <begin position="277"/>
        <end position="292"/>
    </location>
</feature>
<sequence length="301" mass="33281">ANIPGCFSPPAPSQPPRTRDDRPTSKPRYTCRNHGLANGPPRRLQARHLQPRIHAHGHGVGAVVRRQGPRDDTGRRPCAGIQLAAGLFPHARAAQDDQARGMAAVWHRERRVHCRPHVPHVPHLHVRAPVARPAPRPAQVHQDVPGPRHGRAARRRHHPRRRRRQAREEPARGRDHGLFDVGAAGRRRGRRPGRRGARHLAGVRGLADARQPLRARRGQDGAAAADGRVREARPRRPRPGRVCLRGAQDDAVRDARLGRRAAGRAGALLGRRRARPRREGRGGGCGRREEHPAGCLLRPGV</sequence>
<feature type="compositionally biased region" description="Basic residues" evidence="1">
    <location>
        <begin position="148"/>
        <end position="165"/>
    </location>
</feature>
<dbReference type="AlphaFoldDB" id="A0A2S4L952"/>
<proteinExistence type="predicted"/>
<reference evidence="2 3" key="1">
    <citation type="submission" date="2018-01" db="EMBL/GenBank/DDBJ databases">
        <title>Harnessing the power of phylogenomics to disentangle the directionality and signatures of interkingdom host jumping in the parasitic fungal genus Tolypocladium.</title>
        <authorList>
            <person name="Quandt C.A."/>
            <person name="Patterson W."/>
            <person name="Spatafora J.W."/>
        </authorList>
    </citation>
    <scope>NUCLEOTIDE SEQUENCE [LARGE SCALE GENOMIC DNA]</scope>
    <source>
        <strain evidence="2 3">NRBC 100945</strain>
    </source>
</reference>
<comment type="caution">
    <text evidence="2">The sequence shown here is derived from an EMBL/GenBank/DDBJ whole genome shotgun (WGS) entry which is preliminary data.</text>
</comment>
<evidence type="ECO:0000313" key="3">
    <source>
        <dbReference type="Proteomes" id="UP000237481"/>
    </source>
</evidence>
<feature type="region of interest" description="Disordered" evidence="1">
    <location>
        <begin position="132"/>
        <end position="247"/>
    </location>
</feature>
<dbReference type="Proteomes" id="UP000237481">
    <property type="component" value="Unassembled WGS sequence"/>
</dbReference>
<feature type="non-terminal residue" evidence="2">
    <location>
        <position position="301"/>
    </location>
</feature>
<evidence type="ECO:0000313" key="2">
    <source>
        <dbReference type="EMBL" id="POR38970.1"/>
    </source>
</evidence>
<gene>
    <name evidence="2" type="ORF">TPAR_00828</name>
</gene>
<protein>
    <submittedName>
        <fullName evidence="2">Uncharacterized protein</fullName>
    </submittedName>
</protein>
<name>A0A2S4L952_9HYPO</name>
<dbReference type="OrthoDB" id="10666402at2759"/>
<feature type="non-terminal residue" evidence="2">
    <location>
        <position position="1"/>
    </location>
</feature>
<feature type="region of interest" description="Disordered" evidence="1">
    <location>
        <begin position="263"/>
        <end position="301"/>
    </location>
</feature>
<accession>A0A2S4L952</accession>
<feature type="compositionally biased region" description="Basic and acidic residues" evidence="1">
    <location>
        <begin position="166"/>
        <end position="178"/>
    </location>
</feature>